<keyword evidence="6" id="KW-1185">Reference proteome</keyword>
<dbReference type="InterPro" id="IPR050204">
    <property type="entry name" value="AraC_XylS_family_regulators"/>
</dbReference>
<evidence type="ECO:0000259" key="4">
    <source>
        <dbReference type="PROSITE" id="PS01124"/>
    </source>
</evidence>
<keyword evidence="3" id="KW-0804">Transcription</keyword>
<gene>
    <name evidence="5" type="ORF">ACFSE6_16405</name>
</gene>
<keyword evidence="1" id="KW-0805">Transcription regulation</keyword>
<accession>A0ABW4LAV7</accession>
<keyword evidence="2" id="KW-0238">DNA-binding</keyword>
<dbReference type="PANTHER" id="PTHR46796:SF15">
    <property type="entry name" value="BLL1074 PROTEIN"/>
    <property type="match status" value="1"/>
</dbReference>
<dbReference type="Proteomes" id="UP001597277">
    <property type="component" value="Unassembled WGS sequence"/>
</dbReference>
<dbReference type="EMBL" id="JBHUEE010000010">
    <property type="protein sequence ID" value="MFD1719427.1"/>
    <property type="molecule type" value="Genomic_DNA"/>
</dbReference>
<dbReference type="PANTHER" id="PTHR46796">
    <property type="entry name" value="HTH-TYPE TRANSCRIPTIONAL ACTIVATOR RHAS-RELATED"/>
    <property type="match status" value="1"/>
</dbReference>
<proteinExistence type="predicted"/>
<protein>
    <submittedName>
        <fullName evidence="5">Helix-turn-helix domain-containing protein</fullName>
    </submittedName>
</protein>
<name>A0ABW4LAV7_9MICO</name>
<dbReference type="PROSITE" id="PS01124">
    <property type="entry name" value="HTH_ARAC_FAMILY_2"/>
    <property type="match status" value="1"/>
</dbReference>
<dbReference type="RefSeq" id="WP_388009701.1">
    <property type="nucleotide sequence ID" value="NZ_JBHUEE010000010.1"/>
</dbReference>
<sequence>MAEDVPAWDFAVAPPRTAPGVSSMVGYRALDVPHTLHRGLPSSRLTFIVAMDDGVEAAATMDALPAVHPAPIILGGLHTSASYVRQRPAQAGVQIAMHPLAARAVFGIPAAELPVTEFDGTSYLGTAARDLHGRMTEVTDWRTAFRLVADHLIGRYDGDHVDRLRPELLRAWHLFERTGGRAPVGAVARAVGLSTRHLGTLFAREVGRSPKQVAGLMRFERAQAAIAEQVRLRGSADLAGVAAAGGFSDQAHLSREFGRYVGLSPTVWIAEELRNIQDGGHRGAGEWTHD</sequence>
<evidence type="ECO:0000256" key="1">
    <source>
        <dbReference type="ARBA" id="ARBA00023015"/>
    </source>
</evidence>
<dbReference type="SUPFAM" id="SSF46689">
    <property type="entry name" value="Homeodomain-like"/>
    <property type="match status" value="1"/>
</dbReference>
<dbReference type="Pfam" id="PF12833">
    <property type="entry name" value="HTH_18"/>
    <property type="match status" value="1"/>
</dbReference>
<feature type="domain" description="HTH araC/xylS-type" evidence="4">
    <location>
        <begin position="184"/>
        <end position="271"/>
    </location>
</feature>
<comment type="caution">
    <text evidence="5">The sequence shown here is derived from an EMBL/GenBank/DDBJ whole genome shotgun (WGS) entry which is preliminary data.</text>
</comment>
<dbReference type="InterPro" id="IPR018060">
    <property type="entry name" value="HTH_AraC"/>
</dbReference>
<dbReference type="Gene3D" id="1.10.10.60">
    <property type="entry name" value="Homeodomain-like"/>
    <property type="match status" value="1"/>
</dbReference>
<evidence type="ECO:0000256" key="2">
    <source>
        <dbReference type="ARBA" id="ARBA00023125"/>
    </source>
</evidence>
<evidence type="ECO:0000256" key="3">
    <source>
        <dbReference type="ARBA" id="ARBA00023163"/>
    </source>
</evidence>
<dbReference type="SMART" id="SM00342">
    <property type="entry name" value="HTH_ARAC"/>
    <property type="match status" value="1"/>
</dbReference>
<evidence type="ECO:0000313" key="5">
    <source>
        <dbReference type="EMBL" id="MFD1719427.1"/>
    </source>
</evidence>
<dbReference type="InterPro" id="IPR009057">
    <property type="entry name" value="Homeodomain-like_sf"/>
</dbReference>
<evidence type="ECO:0000313" key="6">
    <source>
        <dbReference type="Proteomes" id="UP001597277"/>
    </source>
</evidence>
<reference evidence="6" key="1">
    <citation type="journal article" date="2019" name="Int. J. Syst. Evol. Microbiol.">
        <title>The Global Catalogue of Microorganisms (GCM) 10K type strain sequencing project: providing services to taxonomists for standard genome sequencing and annotation.</title>
        <authorList>
            <consortium name="The Broad Institute Genomics Platform"/>
            <consortium name="The Broad Institute Genome Sequencing Center for Infectious Disease"/>
            <person name="Wu L."/>
            <person name="Ma J."/>
        </authorList>
    </citation>
    <scope>NUCLEOTIDE SEQUENCE [LARGE SCALE GENOMIC DNA]</scope>
    <source>
        <strain evidence="6">JCM 17130</strain>
    </source>
</reference>
<organism evidence="5 6">
    <name type="scientific">Georgenia deserti</name>
    <dbReference type="NCBI Taxonomy" id="2093781"/>
    <lineage>
        <taxon>Bacteria</taxon>
        <taxon>Bacillati</taxon>
        <taxon>Actinomycetota</taxon>
        <taxon>Actinomycetes</taxon>
        <taxon>Micrococcales</taxon>
        <taxon>Bogoriellaceae</taxon>
        <taxon>Georgenia</taxon>
    </lineage>
</organism>